<dbReference type="InterPro" id="IPR036651">
    <property type="entry name" value="Gln_synt_N_sf"/>
</dbReference>
<keyword evidence="9" id="KW-1185">Reference proteome</keyword>
<dbReference type="PANTHER" id="PTHR43785:SF12">
    <property type="entry name" value="TYPE-1 GLUTAMINE SYNTHETASE 2"/>
    <property type="match status" value="1"/>
</dbReference>
<dbReference type="EMBL" id="JAUSUL010000002">
    <property type="protein sequence ID" value="MDQ0315249.1"/>
    <property type="molecule type" value="Genomic_DNA"/>
</dbReference>
<dbReference type="Gene3D" id="3.30.590.10">
    <property type="entry name" value="Glutamine synthetase/guanido kinase, catalytic domain"/>
    <property type="match status" value="1"/>
</dbReference>
<evidence type="ECO:0000256" key="2">
    <source>
        <dbReference type="ARBA" id="ARBA00022598"/>
    </source>
</evidence>
<gene>
    <name evidence="8" type="ORF">J2S73_001706</name>
</gene>
<dbReference type="InterPro" id="IPR008146">
    <property type="entry name" value="Gln_synth_cat_dom"/>
</dbReference>
<sequence>MTSDTQVDAAGPLDEVERYLARYPDTEALELLIADTNAVMRGKWAPASTIEKAFTTGVAFPLSMFGLDVWGREVMETGLHVDTGDRDGFCTAVPGSLRPVPWADIPTAQVMLTMTTETGEPFHGDPRRALEKVVARAAGMGLRACVAFELEFYLLTARPGETQAEAFRPVLSLGDGPDRQNMYALSDLSAHASFFSEVRAGAAAQGLPIDTILSEAAPGQFEINLKHRTDAMGAADDALLLKRLIQETARRHQLRATFMAKPFMAWAGNGMHVHVSLVDGADCNIFADPSKGETVLESAVAGLIDTMAASMLVFVPTWNGYRRLLPGSYAPTRAAWGHNNRSVAVRIPAGEGAATRIEHRISGADANPYLALAAVLAAMLDGIEGHRKPPPPTDRNAYEAPAPELPDQLDDAVRLFRKSDFIRRTFGVEYRSMFAAIKDAEIAAFREEISPLERATYL</sequence>
<comment type="cofactor">
    <cofactor evidence="1">
        <name>Mg(2+)</name>
        <dbReference type="ChEBI" id="CHEBI:18420"/>
    </cofactor>
</comment>
<evidence type="ECO:0000256" key="6">
    <source>
        <dbReference type="SAM" id="MobiDB-lite"/>
    </source>
</evidence>
<dbReference type="PANTHER" id="PTHR43785">
    <property type="entry name" value="GAMMA-GLUTAMYLPUTRESCINE SYNTHETASE"/>
    <property type="match status" value="1"/>
</dbReference>
<dbReference type="GO" id="GO:0006542">
    <property type="term" value="P:glutamine biosynthetic process"/>
    <property type="evidence" value="ECO:0007669"/>
    <property type="project" value="InterPro"/>
</dbReference>
<dbReference type="GO" id="GO:0006598">
    <property type="term" value="P:polyamine catabolic process"/>
    <property type="evidence" value="ECO:0007669"/>
    <property type="project" value="TreeGrafter"/>
</dbReference>
<dbReference type="Pfam" id="PF00120">
    <property type="entry name" value="Gln-synt_C"/>
    <property type="match status" value="1"/>
</dbReference>
<feature type="domain" description="GS catalytic" evidence="7">
    <location>
        <begin position="126"/>
        <end position="458"/>
    </location>
</feature>
<reference evidence="8" key="1">
    <citation type="submission" date="2023-07" db="EMBL/GenBank/DDBJ databases">
        <title>Genomic Encyclopedia of Type Strains, Phase IV (KMG-IV): sequencing the most valuable type-strain genomes for metagenomic binning, comparative biology and taxonomic classification.</title>
        <authorList>
            <person name="Goeker M."/>
        </authorList>
    </citation>
    <scope>NUCLEOTIDE SEQUENCE</scope>
    <source>
        <strain evidence="8">DSM 21202</strain>
    </source>
</reference>
<dbReference type="GO" id="GO:0004356">
    <property type="term" value="F:glutamine synthetase activity"/>
    <property type="evidence" value="ECO:0007669"/>
    <property type="project" value="UniProtKB-EC"/>
</dbReference>
<evidence type="ECO:0000256" key="1">
    <source>
        <dbReference type="ARBA" id="ARBA00001946"/>
    </source>
</evidence>
<proteinExistence type="inferred from homology"/>
<dbReference type="RefSeq" id="WP_306885087.1">
    <property type="nucleotide sequence ID" value="NZ_JAUSUL010000002.1"/>
</dbReference>
<dbReference type="AlphaFoldDB" id="A0AAE3VMJ4"/>
<dbReference type="InterPro" id="IPR027303">
    <property type="entry name" value="Gln_synth_gly_rich_site"/>
</dbReference>
<organism evidence="8 9">
    <name type="scientific">Amorphus orientalis</name>
    <dbReference type="NCBI Taxonomy" id="649198"/>
    <lineage>
        <taxon>Bacteria</taxon>
        <taxon>Pseudomonadati</taxon>
        <taxon>Pseudomonadota</taxon>
        <taxon>Alphaproteobacteria</taxon>
        <taxon>Hyphomicrobiales</taxon>
        <taxon>Amorphaceae</taxon>
        <taxon>Amorphus</taxon>
    </lineage>
</organism>
<dbReference type="SUPFAM" id="SSF54368">
    <property type="entry name" value="Glutamine synthetase, N-terminal domain"/>
    <property type="match status" value="1"/>
</dbReference>
<accession>A0AAE3VMJ4</accession>
<dbReference type="SMART" id="SM01230">
    <property type="entry name" value="Gln-synt_C"/>
    <property type="match status" value="1"/>
</dbReference>
<dbReference type="SUPFAM" id="SSF55931">
    <property type="entry name" value="Glutamine synthetase/guanido kinase"/>
    <property type="match status" value="1"/>
</dbReference>
<evidence type="ECO:0000256" key="5">
    <source>
        <dbReference type="RuleBase" id="RU000384"/>
    </source>
</evidence>
<comment type="caution">
    <text evidence="8">The sequence shown here is derived from an EMBL/GenBank/DDBJ whole genome shotgun (WGS) entry which is preliminary data.</text>
</comment>
<keyword evidence="3" id="KW-0460">Magnesium</keyword>
<keyword evidence="2 8" id="KW-0436">Ligase</keyword>
<dbReference type="PROSITE" id="PS51987">
    <property type="entry name" value="GS_CATALYTIC"/>
    <property type="match status" value="1"/>
</dbReference>
<dbReference type="PROSITE" id="PS00181">
    <property type="entry name" value="GLNA_ATP"/>
    <property type="match status" value="1"/>
</dbReference>
<dbReference type="Gene3D" id="3.10.20.70">
    <property type="entry name" value="Glutamine synthetase, N-terminal domain"/>
    <property type="match status" value="1"/>
</dbReference>
<evidence type="ECO:0000259" key="7">
    <source>
        <dbReference type="PROSITE" id="PS51987"/>
    </source>
</evidence>
<dbReference type="Proteomes" id="UP001229244">
    <property type="component" value="Unassembled WGS sequence"/>
</dbReference>
<feature type="region of interest" description="Disordered" evidence="6">
    <location>
        <begin position="384"/>
        <end position="403"/>
    </location>
</feature>
<comment type="similarity">
    <text evidence="4 5">Belongs to the glutamine synthetase family.</text>
</comment>
<evidence type="ECO:0000256" key="4">
    <source>
        <dbReference type="PROSITE-ProRule" id="PRU01331"/>
    </source>
</evidence>
<dbReference type="EC" id="6.3.1.2" evidence="8"/>
<name>A0AAE3VMJ4_9HYPH</name>
<evidence type="ECO:0000256" key="3">
    <source>
        <dbReference type="ARBA" id="ARBA00022842"/>
    </source>
</evidence>
<dbReference type="InterPro" id="IPR014746">
    <property type="entry name" value="Gln_synth/guanido_kin_cat_dom"/>
</dbReference>
<protein>
    <submittedName>
        <fullName evidence="8">Glutamine synthetase</fullName>
        <ecNumber evidence="8">6.3.1.2</ecNumber>
    </submittedName>
</protein>
<evidence type="ECO:0000313" key="9">
    <source>
        <dbReference type="Proteomes" id="UP001229244"/>
    </source>
</evidence>
<evidence type="ECO:0000313" key="8">
    <source>
        <dbReference type="EMBL" id="MDQ0315249.1"/>
    </source>
</evidence>